<dbReference type="Proteomes" id="UP000515703">
    <property type="component" value="Chromosome"/>
</dbReference>
<feature type="domain" description="Potassium channel" evidence="10">
    <location>
        <begin position="176"/>
        <end position="247"/>
    </location>
</feature>
<dbReference type="PANTHER" id="PTHR11537:SF254">
    <property type="entry name" value="POTASSIUM VOLTAGE-GATED CHANNEL PROTEIN SHAB"/>
    <property type="match status" value="1"/>
</dbReference>
<evidence type="ECO:0000256" key="3">
    <source>
        <dbReference type="ARBA" id="ARBA00022692"/>
    </source>
</evidence>
<evidence type="ECO:0000313" key="12">
    <source>
        <dbReference type="Proteomes" id="UP000515703"/>
    </source>
</evidence>
<feature type="compositionally biased region" description="Polar residues" evidence="8">
    <location>
        <begin position="24"/>
        <end position="34"/>
    </location>
</feature>
<evidence type="ECO:0000256" key="1">
    <source>
        <dbReference type="ARBA" id="ARBA00004141"/>
    </source>
</evidence>
<reference evidence="11 12" key="1">
    <citation type="submission" date="2020-08" db="EMBL/GenBank/DDBJ databases">
        <title>Draft genome sequencing of an Anaerocolumna strain isolated from anoxic soil subjected to BSD treatment.</title>
        <authorList>
            <person name="Uek A."/>
            <person name="Tonouchi A."/>
        </authorList>
    </citation>
    <scope>NUCLEOTIDE SEQUENCE [LARGE SCALE GENOMIC DNA]</scope>
    <source>
        <strain evidence="11 12">CTTW</strain>
    </source>
</reference>
<keyword evidence="4 9" id="KW-1133">Transmembrane helix</keyword>
<keyword evidence="2" id="KW-0813">Transport</keyword>
<feature type="transmembrane region" description="Helical" evidence="9">
    <location>
        <begin position="88"/>
        <end position="107"/>
    </location>
</feature>
<dbReference type="KEGG" id="acht:bsdcttw_02650"/>
<dbReference type="Gene3D" id="1.10.287.70">
    <property type="match status" value="1"/>
</dbReference>
<keyword evidence="6 9" id="KW-0472">Membrane</keyword>
<accession>A0A7I8DIN4</accession>
<name>A0A7I8DIN4_9FIRM</name>
<dbReference type="GO" id="GO:0001508">
    <property type="term" value="P:action potential"/>
    <property type="evidence" value="ECO:0007669"/>
    <property type="project" value="TreeGrafter"/>
</dbReference>
<dbReference type="RefSeq" id="WP_185257675.1">
    <property type="nucleotide sequence ID" value="NZ_AP023368.1"/>
</dbReference>
<evidence type="ECO:0000256" key="2">
    <source>
        <dbReference type="ARBA" id="ARBA00022448"/>
    </source>
</evidence>
<sequence>MEKKGIVGEQDTGKNSPIKPVDGNSRNISKNSDSTDIKNNSKNNSKNKRRKKKKRRLFYEYFICVLALIGTGLAVIDITRGLTYWQHILDWGILGILTADYLIRLVLAKNKKVFFRENIFHLIAIIPFHSAFRIFRATSLTKLLSLSIVGAFPRKAFRKVKVFINTNGLKNVIVLTVLAIFLGALGIMYTEKMSFEDGLWWAFVTATTVGYGDLSPSTDLGRIIAAVLMIFGIGLIGSITSTITSYFLKVNSKNKGVREETLEMIKGRIDNISSLSDEEIDSICKILKTMNK</sequence>
<comment type="subcellular location">
    <subcellularLocation>
        <location evidence="1">Membrane</location>
        <topology evidence="1">Multi-pass membrane protein</topology>
    </subcellularLocation>
</comment>
<keyword evidence="5" id="KW-0406">Ion transport</keyword>
<evidence type="ECO:0000256" key="9">
    <source>
        <dbReference type="SAM" id="Phobius"/>
    </source>
</evidence>
<dbReference type="InterPro" id="IPR028325">
    <property type="entry name" value="VG_K_chnl"/>
</dbReference>
<protein>
    <recommendedName>
        <fullName evidence="10">Potassium channel domain-containing protein</fullName>
    </recommendedName>
</protein>
<feature type="region of interest" description="Disordered" evidence="8">
    <location>
        <begin position="1"/>
        <end position="51"/>
    </location>
</feature>
<keyword evidence="3 9" id="KW-0812">Transmembrane</keyword>
<dbReference type="Gene3D" id="1.20.120.350">
    <property type="entry name" value="Voltage-gated potassium channels. Chain C"/>
    <property type="match status" value="1"/>
</dbReference>
<dbReference type="InterPro" id="IPR013099">
    <property type="entry name" value="K_chnl_dom"/>
</dbReference>
<dbReference type="PRINTS" id="PR00169">
    <property type="entry name" value="KCHANNEL"/>
</dbReference>
<evidence type="ECO:0000256" key="4">
    <source>
        <dbReference type="ARBA" id="ARBA00022989"/>
    </source>
</evidence>
<feature type="transmembrane region" description="Helical" evidence="9">
    <location>
        <begin position="223"/>
        <end position="248"/>
    </location>
</feature>
<dbReference type="SUPFAM" id="SSF81324">
    <property type="entry name" value="Voltage-gated potassium channels"/>
    <property type="match status" value="1"/>
</dbReference>
<keyword evidence="7" id="KW-0407">Ion channel</keyword>
<keyword evidence="12" id="KW-1185">Reference proteome</keyword>
<evidence type="ECO:0000256" key="8">
    <source>
        <dbReference type="SAM" id="MobiDB-lite"/>
    </source>
</evidence>
<organism evidence="11 12">
    <name type="scientific">Anaerocolumna chitinilytica</name>
    <dbReference type="NCBI Taxonomy" id="1727145"/>
    <lineage>
        <taxon>Bacteria</taxon>
        <taxon>Bacillati</taxon>
        <taxon>Bacillota</taxon>
        <taxon>Clostridia</taxon>
        <taxon>Lachnospirales</taxon>
        <taxon>Lachnospiraceae</taxon>
        <taxon>Anaerocolumna</taxon>
    </lineage>
</organism>
<reference evidence="11 12" key="2">
    <citation type="submission" date="2020-08" db="EMBL/GenBank/DDBJ databases">
        <authorList>
            <person name="Ueki A."/>
            <person name="Tonouchi A."/>
        </authorList>
    </citation>
    <scope>NUCLEOTIDE SEQUENCE [LARGE SCALE GENOMIC DNA]</scope>
    <source>
        <strain evidence="11 12">CTTW</strain>
    </source>
</reference>
<evidence type="ECO:0000259" key="10">
    <source>
        <dbReference type="Pfam" id="PF07885"/>
    </source>
</evidence>
<dbReference type="GO" id="GO:0005249">
    <property type="term" value="F:voltage-gated potassium channel activity"/>
    <property type="evidence" value="ECO:0007669"/>
    <property type="project" value="InterPro"/>
</dbReference>
<evidence type="ECO:0000256" key="7">
    <source>
        <dbReference type="ARBA" id="ARBA00023303"/>
    </source>
</evidence>
<evidence type="ECO:0000313" key="11">
    <source>
        <dbReference type="EMBL" id="BCJ97224.1"/>
    </source>
</evidence>
<dbReference type="InterPro" id="IPR027359">
    <property type="entry name" value="Volt_channel_dom_sf"/>
</dbReference>
<gene>
    <name evidence="11" type="ORF">bsdcttw_02650</name>
</gene>
<dbReference type="PANTHER" id="PTHR11537">
    <property type="entry name" value="VOLTAGE-GATED POTASSIUM CHANNEL"/>
    <property type="match status" value="1"/>
</dbReference>
<dbReference type="EMBL" id="AP023368">
    <property type="protein sequence ID" value="BCJ97224.1"/>
    <property type="molecule type" value="Genomic_DNA"/>
</dbReference>
<proteinExistence type="predicted"/>
<dbReference type="Pfam" id="PF07885">
    <property type="entry name" value="Ion_trans_2"/>
    <property type="match status" value="1"/>
</dbReference>
<dbReference type="AlphaFoldDB" id="A0A7I8DIN4"/>
<feature type="transmembrane region" description="Helical" evidence="9">
    <location>
        <begin position="169"/>
        <end position="189"/>
    </location>
</feature>
<dbReference type="GO" id="GO:0008076">
    <property type="term" value="C:voltage-gated potassium channel complex"/>
    <property type="evidence" value="ECO:0007669"/>
    <property type="project" value="InterPro"/>
</dbReference>
<evidence type="ECO:0000256" key="5">
    <source>
        <dbReference type="ARBA" id="ARBA00023065"/>
    </source>
</evidence>
<evidence type="ECO:0000256" key="6">
    <source>
        <dbReference type="ARBA" id="ARBA00023136"/>
    </source>
</evidence>
<feature type="transmembrane region" description="Helical" evidence="9">
    <location>
        <begin position="57"/>
        <end position="76"/>
    </location>
</feature>